<accession>A0A918MJH9</accession>
<reference evidence="1" key="2">
    <citation type="submission" date="2020-09" db="EMBL/GenBank/DDBJ databases">
        <authorList>
            <person name="Sun Q."/>
            <person name="Kim S."/>
        </authorList>
    </citation>
    <scope>NUCLEOTIDE SEQUENCE</scope>
    <source>
        <strain evidence="1">KCTC 12113</strain>
    </source>
</reference>
<evidence type="ECO:0000313" key="2">
    <source>
        <dbReference type="Proteomes" id="UP000634668"/>
    </source>
</evidence>
<comment type="caution">
    <text evidence="1">The sequence shown here is derived from an EMBL/GenBank/DDBJ whole genome shotgun (WGS) entry which is preliminary data.</text>
</comment>
<dbReference type="EMBL" id="BMWP01000005">
    <property type="protein sequence ID" value="GGW27173.1"/>
    <property type="molecule type" value="Genomic_DNA"/>
</dbReference>
<gene>
    <name evidence="1" type="ORF">GCM10007383_10640</name>
</gene>
<name>A0A918MJH9_9FLAO</name>
<evidence type="ECO:0000313" key="1">
    <source>
        <dbReference type="EMBL" id="GGW27173.1"/>
    </source>
</evidence>
<sequence>MFFSSFTSDKQCIYARSNIQHIQIQTEKAIAAEDLNMAKFFAYRALTALEKSKSNLNECGCKQAISLITAGADHLKNATKTTTINSSLILLDKALVYIIEAADAVEQHDTHSSNYNNEVLALNTTESIEIERNLGKIDSEELKKRIDLSLVQFKESLDQIVRSVDCKEAYNYAMNVYELCDKQLLKPNLSDGKKYYHLKTKEITAQALLEIGDCKE</sequence>
<keyword evidence="2" id="KW-1185">Reference proteome</keyword>
<dbReference type="AlphaFoldDB" id="A0A918MJH9"/>
<dbReference type="Proteomes" id="UP000634668">
    <property type="component" value="Unassembled WGS sequence"/>
</dbReference>
<organism evidence="1 2">
    <name type="scientific">Arenibacter certesii</name>
    <dbReference type="NCBI Taxonomy" id="228955"/>
    <lineage>
        <taxon>Bacteria</taxon>
        <taxon>Pseudomonadati</taxon>
        <taxon>Bacteroidota</taxon>
        <taxon>Flavobacteriia</taxon>
        <taxon>Flavobacteriales</taxon>
        <taxon>Flavobacteriaceae</taxon>
        <taxon>Arenibacter</taxon>
    </lineage>
</organism>
<proteinExistence type="predicted"/>
<protein>
    <submittedName>
        <fullName evidence="1">Uncharacterized protein</fullName>
    </submittedName>
</protein>
<reference evidence="1" key="1">
    <citation type="journal article" date="2014" name="Int. J. Syst. Evol. Microbiol.">
        <title>Complete genome sequence of Corynebacterium casei LMG S-19264T (=DSM 44701T), isolated from a smear-ripened cheese.</title>
        <authorList>
            <consortium name="US DOE Joint Genome Institute (JGI-PGF)"/>
            <person name="Walter F."/>
            <person name="Albersmeier A."/>
            <person name="Kalinowski J."/>
            <person name="Ruckert C."/>
        </authorList>
    </citation>
    <scope>NUCLEOTIDE SEQUENCE</scope>
    <source>
        <strain evidence="1">KCTC 12113</strain>
    </source>
</reference>